<dbReference type="EMBL" id="CP059491">
    <property type="protein sequence ID" value="QMT01635.1"/>
    <property type="molecule type" value="Genomic_DNA"/>
</dbReference>
<evidence type="ECO:0000313" key="6">
    <source>
        <dbReference type="Proteomes" id="UP000515663"/>
    </source>
</evidence>
<evidence type="ECO:0000256" key="3">
    <source>
        <dbReference type="SAM" id="MobiDB-lite"/>
    </source>
</evidence>
<feature type="region of interest" description="Disordered" evidence="3">
    <location>
        <begin position="117"/>
        <end position="153"/>
    </location>
</feature>
<sequence>MRGSRRVSGTAEAAGSDDGAAPGRRYGGADPTERRDRRRAALIAAGLDVFGTEGYAKASVKSVCESAGLTQRYFYESFSDRADLLVAVYDDCVAFVRSATVGAVAQFLDHRLATTSAGDATAETPENATRSQTGSTDPDGPNPHEFDPEGIAPEHVPDAARAALGAFMSSLSEDPRRARVMLVEVVGVTPEIEQVRMRAIHGWAELILTLARGSRPPSHRQRLASVGLVGAVTQLLVDWYVAGEENVDPAHQQPTQRETLPEILDVCVELFVAAYERLLT</sequence>
<dbReference type="AlphaFoldDB" id="A0A7D7LVL3"/>
<proteinExistence type="predicted"/>
<dbReference type="Pfam" id="PF00440">
    <property type="entry name" value="TetR_N"/>
    <property type="match status" value="1"/>
</dbReference>
<dbReference type="InterPro" id="IPR009057">
    <property type="entry name" value="Homeodomain-like_sf"/>
</dbReference>
<name>A0A7D7LVL3_9ACTN</name>
<feature type="compositionally biased region" description="Polar residues" evidence="3">
    <location>
        <begin position="117"/>
        <end position="136"/>
    </location>
</feature>
<dbReference type="SUPFAM" id="SSF46689">
    <property type="entry name" value="Homeodomain-like"/>
    <property type="match status" value="1"/>
</dbReference>
<feature type="region of interest" description="Disordered" evidence="3">
    <location>
        <begin position="1"/>
        <end position="35"/>
    </location>
</feature>
<evidence type="ECO:0000313" key="5">
    <source>
        <dbReference type="EMBL" id="QMT01635.1"/>
    </source>
</evidence>
<evidence type="ECO:0000259" key="4">
    <source>
        <dbReference type="PROSITE" id="PS50977"/>
    </source>
</evidence>
<gene>
    <name evidence="5" type="ORF">H1R19_23010</name>
</gene>
<dbReference type="GO" id="GO:0003677">
    <property type="term" value="F:DNA binding"/>
    <property type="evidence" value="ECO:0007669"/>
    <property type="project" value="UniProtKB-UniRule"/>
</dbReference>
<accession>A0A7D7LVL3</accession>
<keyword evidence="6" id="KW-1185">Reference proteome</keyword>
<evidence type="ECO:0000256" key="2">
    <source>
        <dbReference type="PROSITE-ProRule" id="PRU00335"/>
    </source>
</evidence>
<dbReference type="PROSITE" id="PS50977">
    <property type="entry name" value="HTH_TETR_2"/>
    <property type="match status" value="1"/>
</dbReference>
<keyword evidence="1 2" id="KW-0238">DNA-binding</keyword>
<protein>
    <submittedName>
        <fullName evidence="5">TetR/AcrR family transcriptional regulator</fullName>
    </submittedName>
</protein>
<evidence type="ECO:0000256" key="1">
    <source>
        <dbReference type="ARBA" id="ARBA00023125"/>
    </source>
</evidence>
<feature type="DNA-binding region" description="H-T-H motif" evidence="2">
    <location>
        <begin position="59"/>
        <end position="78"/>
    </location>
</feature>
<dbReference type="Gene3D" id="1.10.357.10">
    <property type="entry name" value="Tetracycline Repressor, domain 2"/>
    <property type="match status" value="2"/>
</dbReference>
<dbReference type="KEGG" id="gji:H1R19_23010"/>
<organism evidence="5 6">
    <name type="scientific">Gordonia jinghuaiqii</name>
    <dbReference type="NCBI Taxonomy" id="2758710"/>
    <lineage>
        <taxon>Bacteria</taxon>
        <taxon>Bacillati</taxon>
        <taxon>Actinomycetota</taxon>
        <taxon>Actinomycetes</taxon>
        <taxon>Mycobacteriales</taxon>
        <taxon>Gordoniaceae</taxon>
        <taxon>Gordonia</taxon>
    </lineage>
</organism>
<feature type="domain" description="HTH tetR-type" evidence="4">
    <location>
        <begin position="36"/>
        <end position="96"/>
    </location>
</feature>
<dbReference type="Proteomes" id="UP000515663">
    <property type="component" value="Chromosome"/>
</dbReference>
<dbReference type="InterPro" id="IPR001647">
    <property type="entry name" value="HTH_TetR"/>
</dbReference>
<reference evidence="6" key="1">
    <citation type="submission" date="2020-07" db="EMBL/GenBank/DDBJ databases">
        <title>novel species isolated from the respiratory tract of Marmot.</title>
        <authorList>
            <person name="Zhang G."/>
        </authorList>
    </citation>
    <scope>NUCLEOTIDE SEQUENCE [LARGE SCALE GENOMIC DNA]</scope>
    <source>
        <strain evidence="6">686</strain>
    </source>
</reference>